<evidence type="ECO:0000313" key="2">
    <source>
        <dbReference type="Proteomes" id="UP000297861"/>
    </source>
</evidence>
<dbReference type="AlphaFoldDB" id="A0A4Y8L4V0"/>
<name>A0A4Y8L4V0_9BACT</name>
<reference evidence="1 2" key="1">
    <citation type="submission" date="2019-03" db="EMBL/GenBank/DDBJ databases">
        <title>San Antonio Military Medical Center submission to MRSN (WRAIR), pending publication.</title>
        <authorList>
            <person name="Blyth D.M."/>
            <person name="Mccarthy S.L."/>
            <person name="Schall S.E."/>
            <person name="Stam J.A."/>
            <person name="Ong A.C."/>
            <person name="Mcgann P.T."/>
        </authorList>
    </citation>
    <scope>NUCLEOTIDE SEQUENCE [LARGE SCALE GENOMIC DNA]</scope>
    <source>
        <strain evidence="1 2">MRSN571793</strain>
    </source>
</reference>
<dbReference type="EMBL" id="SOML01000007">
    <property type="protein sequence ID" value="TFD95516.1"/>
    <property type="molecule type" value="Genomic_DNA"/>
</dbReference>
<gene>
    <name evidence="1" type="ORF">E2605_11760</name>
</gene>
<dbReference type="Proteomes" id="UP000297861">
    <property type="component" value="Unassembled WGS sequence"/>
</dbReference>
<dbReference type="OrthoDB" id="9814200at2"/>
<comment type="caution">
    <text evidence="1">The sequence shown here is derived from an EMBL/GenBank/DDBJ whole genome shotgun (WGS) entry which is preliminary data.</text>
</comment>
<organism evidence="1 2">
    <name type="scientific">Dysgonomonas capnocytophagoides</name>
    <dbReference type="NCBI Taxonomy" id="45254"/>
    <lineage>
        <taxon>Bacteria</taxon>
        <taxon>Pseudomonadati</taxon>
        <taxon>Bacteroidota</taxon>
        <taxon>Bacteroidia</taxon>
        <taxon>Bacteroidales</taxon>
        <taxon>Dysgonomonadaceae</taxon>
        <taxon>Dysgonomonas</taxon>
    </lineage>
</organism>
<dbReference type="RefSeq" id="WP_134436567.1">
    <property type="nucleotide sequence ID" value="NZ_SOML01000007.1"/>
</dbReference>
<protein>
    <submittedName>
        <fullName evidence="1">Uncharacterized protein</fullName>
    </submittedName>
</protein>
<proteinExistence type="predicted"/>
<sequence>MKNENSISGIIRLSLPKYLAEFVANQLKSGDGKLKINRNTFVGSTLYRLLDKVPEDCHFVPPAVSKGKVSLIIDITTIGYRNEERKNYKHYYFPSSRQKDFEASMKDYFDELFFSALSLSEEYSDVEYKMLINSFCEKYGLDFTEHYEALKKKYYRHRVSLQAD</sequence>
<evidence type="ECO:0000313" key="1">
    <source>
        <dbReference type="EMBL" id="TFD95516.1"/>
    </source>
</evidence>
<accession>A0A4Y8L4V0</accession>
<keyword evidence="2" id="KW-1185">Reference proteome</keyword>